<evidence type="ECO:0000256" key="1">
    <source>
        <dbReference type="SAM" id="Phobius"/>
    </source>
</evidence>
<keyword evidence="3" id="KW-1185">Reference proteome</keyword>
<evidence type="ECO:0008006" key="4">
    <source>
        <dbReference type="Google" id="ProtNLM"/>
    </source>
</evidence>
<reference evidence="3" key="1">
    <citation type="submission" date="2015-02" db="EMBL/GenBank/DDBJ databases">
        <title>Complete Genome Sequencing of Pandoraea vervacti NS15 sp. nov.</title>
        <authorList>
            <person name="Chan K.-G."/>
        </authorList>
    </citation>
    <scope>NUCLEOTIDE SEQUENCE [LARGE SCALE GENOMIC DNA]</scope>
    <source>
        <strain evidence="3">NS15</strain>
    </source>
</reference>
<organism evidence="2 3">
    <name type="scientific">Pandoraea vervacti</name>
    <dbReference type="NCBI Taxonomy" id="656178"/>
    <lineage>
        <taxon>Bacteria</taxon>
        <taxon>Pseudomonadati</taxon>
        <taxon>Pseudomonadota</taxon>
        <taxon>Betaproteobacteria</taxon>
        <taxon>Burkholderiales</taxon>
        <taxon>Burkholderiaceae</taxon>
        <taxon>Pandoraea</taxon>
    </lineage>
</organism>
<dbReference type="SUPFAM" id="SSF103515">
    <property type="entry name" value="Autotransporter"/>
    <property type="match status" value="1"/>
</dbReference>
<gene>
    <name evidence="2" type="ORF">UC34_21045</name>
</gene>
<evidence type="ECO:0000313" key="2">
    <source>
        <dbReference type="EMBL" id="AJP58748.1"/>
    </source>
</evidence>
<protein>
    <recommendedName>
        <fullName evidence="4">Outer membrane protein beta-barrel domain-containing protein</fullName>
    </recommendedName>
</protein>
<proteinExistence type="predicted"/>
<accession>A0ABM5T1R6</accession>
<dbReference type="Proteomes" id="UP000035085">
    <property type="component" value="Chromosome"/>
</dbReference>
<keyword evidence="1" id="KW-0472">Membrane</keyword>
<evidence type="ECO:0000313" key="3">
    <source>
        <dbReference type="Proteomes" id="UP000035085"/>
    </source>
</evidence>
<sequence>MPENGGHADGRFQVVVAITPGEGRAMTPNTRRTIACGLRGVAFRRTALLVAVAGVTGLLALSAANVHAQEAMLRANNQVWLGVGAQHLDYWESIGPGKSDSEKGTTAAFALTASTQRQLFGISNLYFSGSVRVAHGNVDYGGYLQDAAGRVLQPDYQMKTRSTATDLTLKAGKAIPFHLGTWNAQLIPYVSYSYRDWIRDSSRDPYGFYERYRHHVVGGGLMGQMELTPKLVATADIRAGAMVGASMTLAGSQNTFSLGNKPVVVAGFGLDYAVARNFHINASYEWSRFQYGRSSVTQVGPGVTAYEPDSKTINQTWMIGAGYAF</sequence>
<dbReference type="EMBL" id="CP010897">
    <property type="protein sequence ID" value="AJP58748.1"/>
    <property type="molecule type" value="Genomic_DNA"/>
</dbReference>
<keyword evidence="1" id="KW-0812">Transmembrane</keyword>
<dbReference type="InterPro" id="IPR036709">
    <property type="entry name" value="Autotransporte_beta_dom_sf"/>
</dbReference>
<keyword evidence="1" id="KW-1133">Transmembrane helix</keyword>
<feature type="transmembrane region" description="Helical" evidence="1">
    <location>
        <begin position="47"/>
        <end position="68"/>
    </location>
</feature>
<name>A0ABM5T1R6_9BURK</name>